<proteinExistence type="predicted"/>
<dbReference type="VEuPathDB" id="AmoebaDB:EIN_161090"/>
<protein>
    <recommendedName>
        <fullName evidence="3">SPRY domain-containing protein</fullName>
    </recommendedName>
</protein>
<name>A0A0A1U4C2_ENTIV</name>
<gene>
    <name evidence="1" type="ORF">EIN_161090</name>
</gene>
<evidence type="ECO:0000313" key="1">
    <source>
        <dbReference type="EMBL" id="ELP86545.1"/>
    </source>
</evidence>
<dbReference type="Gene3D" id="2.60.120.920">
    <property type="match status" value="1"/>
</dbReference>
<dbReference type="EMBL" id="KB206960">
    <property type="protein sequence ID" value="ELP86545.1"/>
    <property type="molecule type" value="Genomic_DNA"/>
</dbReference>
<dbReference type="GeneID" id="14885508"/>
<keyword evidence="2" id="KW-1185">Reference proteome</keyword>
<reference evidence="1 2" key="1">
    <citation type="submission" date="2012-10" db="EMBL/GenBank/DDBJ databases">
        <authorList>
            <person name="Zafar N."/>
            <person name="Inman J."/>
            <person name="Hall N."/>
            <person name="Lorenzi H."/>
            <person name="Caler E."/>
        </authorList>
    </citation>
    <scope>NUCLEOTIDE SEQUENCE [LARGE SCALE GENOMIC DNA]</scope>
    <source>
        <strain evidence="1 2">IP1</strain>
    </source>
</reference>
<dbReference type="KEGG" id="eiv:EIN_161090"/>
<dbReference type="AlphaFoldDB" id="A0A0A1U4C2"/>
<evidence type="ECO:0008006" key="3">
    <source>
        <dbReference type="Google" id="ProtNLM"/>
    </source>
</evidence>
<dbReference type="RefSeq" id="XP_004185891.1">
    <property type="nucleotide sequence ID" value="XM_004185843.1"/>
</dbReference>
<organism evidence="1 2">
    <name type="scientific">Entamoeba invadens IP1</name>
    <dbReference type="NCBI Taxonomy" id="370355"/>
    <lineage>
        <taxon>Eukaryota</taxon>
        <taxon>Amoebozoa</taxon>
        <taxon>Evosea</taxon>
        <taxon>Archamoebae</taxon>
        <taxon>Mastigamoebida</taxon>
        <taxon>Entamoebidae</taxon>
        <taxon>Entamoeba</taxon>
    </lineage>
</organism>
<sequence>MLRFRDKTHKIFYVFELLVNRLGFIHRLIDDYTENGKEKYLRLPKIVLIDTIGGNPIELNAFFLNKLKWLEQVLPNNKNSTVYIKIKRHPVDKAVLNFFKKTTYIYDICSSNMCEKLSERIVCESGVIDIEGSTVSPIINRIIENSYATIIYFKYSNEVMKTTWVIPKSVSKIILLSNNNDEDGDDGDTRVLDINFSYIKTLKNLSFIEVKFDNEFLCLESLSVVKSVATKFTKKCKMNALLEIELWDVDEVAFTCELAHLNTLFVYKGNKIAFSEKFDSLKRLTVISSEFVYLPEIDFSNKIVHFSNSKAINFNRINSLEYIQNYSDKNDLKNDLENFFEFPIPIKEEGEWKMSKFVSMSPRVEVVGNEIIRKGENEEDLYDMVVSYRFIDEFNSNDKMRFITENDEIATIANVRYFEVEVTGNSYVGVGIINVFEDINYINTMIGWQKMSCGYHSDDRMIYNGDDTSDYDTGIRYGEKTEVTNVVGVGFVVDLEEVIFDVFFICNKKIVYRKHFDADNIAAVISLNVFNKIAINYGEKPFKFDLTFSGLLNFH</sequence>
<accession>A0A0A1U4C2</accession>
<dbReference type="OrthoDB" id="25503at2759"/>
<dbReference type="Proteomes" id="UP000014680">
    <property type="component" value="Unassembled WGS sequence"/>
</dbReference>
<dbReference type="InterPro" id="IPR043136">
    <property type="entry name" value="B30.2/SPRY_sf"/>
</dbReference>
<evidence type="ECO:0000313" key="2">
    <source>
        <dbReference type="Proteomes" id="UP000014680"/>
    </source>
</evidence>